<protein>
    <recommendedName>
        <fullName evidence="3">DUF4340 domain-containing protein</fullName>
    </recommendedName>
</protein>
<dbReference type="EMBL" id="JACOGK010000006">
    <property type="protein sequence ID" value="MBC3536255.1"/>
    <property type="molecule type" value="Genomic_DNA"/>
</dbReference>
<dbReference type="Proteomes" id="UP000606870">
    <property type="component" value="Unassembled WGS sequence"/>
</dbReference>
<keyword evidence="2" id="KW-1185">Reference proteome</keyword>
<dbReference type="RefSeq" id="WP_186502414.1">
    <property type="nucleotide sequence ID" value="NZ_JACOGK010000006.1"/>
</dbReference>
<gene>
    <name evidence="1" type="ORF">H8J70_03180</name>
</gene>
<sequence length="259" mass="29444">MQILGGKDRFINSYFDPSQWGAVVWQNPDELQRMLQALDIEGATLKGIRFLDGPDCMTYSKDERQYLFPAEEFYKLKVNDGNSLFYTPNGTRFSLEEGRDLVQRLRMPVRFRVHEPLLLITDRGTFEILYNESSSVRVSKNLLPANLRSSRSGSLAVFDSETLLAPLLGQPILSVDIQQEEEATARQHATGLCNYPLASQDTYIGTVRLVFANRLQLCFDDAGQGNGNVWLEDTDKQWIWRSGNEIVDACVPSQQLVRK</sequence>
<organism evidence="1 2">
    <name type="scientific">Megasphaera hominis</name>
    <dbReference type="NCBI Taxonomy" id="159836"/>
    <lineage>
        <taxon>Bacteria</taxon>
        <taxon>Bacillati</taxon>
        <taxon>Bacillota</taxon>
        <taxon>Negativicutes</taxon>
        <taxon>Veillonellales</taxon>
        <taxon>Veillonellaceae</taxon>
        <taxon>Megasphaera</taxon>
    </lineage>
</organism>
<name>A0ABR6VGC2_9FIRM</name>
<reference evidence="1 2" key="1">
    <citation type="submission" date="2020-08" db="EMBL/GenBank/DDBJ databases">
        <authorList>
            <person name="Liu C."/>
            <person name="Sun Q."/>
        </authorList>
    </citation>
    <scope>NUCLEOTIDE SEQUENCE [LARGE SCALE GENOMIC DNA]</scope>
    <source>
        <strain evidence="1 2">NSJ-59</strain>
    </source>
</reference>
<comment type="caution">
    <text evidence="1">The sequence shown here is derived from an EMBL/GenBank/DDBJ whole genome shotgun (WGS) entry which is preliminary data.</text>
</comment>
<evidence type="ECO:0008006" key="3">
    <source>
        <dbReference type="Google" id="ProtNLM"/>
    </source>
</evidence>
<proteinExistence type="predicted"/>
<accession>A0ABR6VGC2</accession>
<evidence type="ECO:0000313" key="1">
    <source>
        <dbReference type="EMBL" id="MBC3536255.1"/>
    </source>
</evidence>
<evidence type="ECO:0000313" key="2">
    <source>
        <dbReference type="Proteomes" id="UP000606870"/>
    </source>
</evidence>